<organism evidence="5 6">
    <name type="scientific">Candidatus Litorirhabdus singularis</name>
    <dbReference type="NCBI Taxonomy" id="2518993"/>
    <lineage>
        <taxon>Bacteria</taxon>
        <taxon>Pseudomonadati</taxon>
        <taxon>Pseudomonadota</taxon>
        <taxon>Gammaproteobacteria</taxon>
        <taxon>Cellvibrionales</taxon>
        <taxon>Halieaceae</taxon>
        <taxon>Candidatus Litorirhabdus</taxon>
    </lineage>
</organism>
<name>A0ABT3TJ44_9GAMM</name>
<comment type="similarity">
    <text evidence="1">Belongs to the ATP-dependent AMP-binding enzyme family.</text>
</comment>
<dbReference type="Proteomes" id="UP001143362">
    <property type="component" value="Unassembled WGS sequence"/>
</dbReference>
<dbReference type="EMBL" id="SHNN01000003">
    <property type="protein sequence ID" value="MCX2982230.1"/>
    <property type="molecule type" value="Genomic_DNA"/>
</dbReference>
<dbReference type="InterPro" id="IPR000873">
    <property type="entry name" value="AMP-dep_synth/lig_dom"/>
</dbReference>
<evidence type="ECO:0000256" key="2">
    <source>
        <dbReference type="ARBA" id="ARBA00022598"/>
    </source>
</evidence>
<dbReference type="Pfam" id="PF00501">
    <property type="entry name" value="AMP-binding"/>
    <property type="match status" value="1"/>
</dbReference>
<dbReference type="InterPro" id="IPR042099">
    <property type="entry name" value="ANL_N_sf"/>
</dbReference>
<dbReference type="InterPro" id="IPR025110">
    <property type="entry name" value="AMP-bd_C"/>
</dbReference>
<sequence length="537" mass="59916">MHEIDFSDPGNRRLGTILALHADAIGDQPFLLWQDQSYSYSEVNTRVNQLAHGLRARGAGAGHRVIFFLNSSVEFVFLALACSKVGAIWVPINTDYRGNWLRETIADSHGSILITEGALLPRLLEVREHLAFGPLVVVDLEKGKEPAGALGLTDLISDDCSEPDMSHIHYGDTCAVMWTSGTTGKAKGVMQSHNVWVRAAIHNNRNFELREGDVAYNCLPLYNSASWVANVYRAMVGGIACAIDPAFSVHDFWDRLRHYGATQTMTLGAMHIFLWKQPPREDDAENPLRMANMVPMPEPLMRPFCERFGIEGNLQGFGQSEVMLLLSRKDTPAKQWKPNALGELSAGIELKMVNADGIAAATGEVGEFCVRQTEPYQIFNGYFENPDTEAAAYIDGWYHTGDLGIRDEDGDYFFVDRKKDVIRFKGRNVSSVQIEGIVMQHPAVQSAAVYAIRADELDSEDEIKLDVVANDGVGASADELARYVNDNAPYFCVPRYIEFVSELPFTPTNKVQKYKLRDRALKPGVWDRTSTDFQLKR</sequence>
<keyword evidence="2" id="KW-0436">Ligase</keyword>
<dbReference type="PANTHER" id="PTHR43201:SF5">
    <property type="entry name" value="MEDIUM-CHAIN ACYL-COA LIGASE ACSF2, MITOCHONDRIAL"/>
    <property type="match status" value="1"/>
</dbReference>
<evidence type="ECO:0000259" key="3">
    <source>
        <dbReference type="Pfam" id="PF00501"/>
    </source>
</evidence>
<dbReference type="InterPro" id="IPR020845">
    <property type="entry name" value="AMP-binding_CS"/>
</dbReference>
<protein>
    <submittedName>
        <fullName evidence="5">AMP-binding protein</fullName>
    </submittedName>
</protein>
<evidence type="ECO:0000259" key="4">
    <source>
        <dbReference type="Pfam" id="PF13193"/>
    </source>
</evidence>
<keyword evidence="6" id="KW-1185">Reference proteome</keyword>
<gene>
    <name evidence="5" type="ORF">EYC98_15315</name>
</gene>
<proteinExistence type="inferred from homology"/>
<reference evidence="5" key="1">
    <citation type="submission" date="2019-02" db="EMBL/GenBank/DDBJ databases">
        <authorList>
            <person name="Li S.-H."/>
        </authorList>
    </citation>
    <scope>NUCLEOTIDE SEQUENCE</scope>
    <source>
        <strain evidence="5">IMCC14734</strain>
    </source>
</reference>
<dbReference type="Gene3D" id="3.40.50.12780">
    <property type="entry name" value="N-terminal domain of ligase-like"/>
    <property type="match status" value="1"/>
</dbReference>
<evidence type="ECO:0000313" key="6">
    <source>
        <dbReference type="Proteomes" id="UP001143362"/>
    </source>
</evidence>
<dbReference type="Gene3D" id="3.30.300.30">
    <property type="match status" value="1"/>
</dbReference>
<feature type="domain" description="AMP-dependent synthetase/ligase" evidence="3">
    <location>
        <begin position="23"/>
        <end position="383"/>
    </location>
</feature>
<evidence type="ECO:0000313" key="5">
    <source>
        <dbReference type="EMBL" id="MCX2982230.1"/>
    </source>
</evidence>
<feature type="domain" description="AMP-binding enzyme C-terminal" evidence="4">
    <location>
        <begin position="433"/>
        <end position="510"/>
    </location>
</feature>
<dbReference type="PANTHER" id="PTHR43201">
    <property type="entry name" value="ACYL-COA SYNTHETASE"/>
    <property type="match status" value="1"/>
</dbReference>
<evidence type="ECO:0000256" key="1">
    <source>
        <dbReference type="ARBA" id="ARBA00006432"/>
    </source>
</evidence>
<accession>A0ABT3TJ44</accession>
<comment type="caution">
    <text evidence="5">The sequence shown here is derived from an EMBL/GenBank/DDBJ whole genome shotgun (WGS) entry which is preliminary data.</text>
</comment>
<dbReference type="SUPFAM" id="SSF56801">
    <property type="entry name" value="Acetyl-CoA synthetase-like"/>
    <property type="match status" value="1"/>
</dbReference>
<dbReference type="PROSITE" id="PS00455">
    <property type="entry name" value="AMP_BINDING"/>
    <property type="match status" value="1"/>
</dbReference>
<dbReference type="InterPro" id="IPR045851">
    <property type="entry name" value="AMP-bd_C_sf"/>
</dbReference>
<dbReference type="RefSeq" id="WP_279246255.1">
    <property type="nucleotide sequence ID" value="NZ_SHNN01000003.1"/>
</dbReference>
<dbReference type="Pfam" id="PF13193">
    <property type="entry name" value="AMP-binding_C"/>
    <property type="match status" value="1"/>
</dbReference>